<evidence type="ECO:0000313" key="11">
    <source>
        <dbReference type="Proteomes" id="UP000577956"/>
    </source>
</evidence>
<dbReference type="GO" id="GO:0007165">
    <property type="term" value="P:signal transduction"/>
    <property type="evidence" value="ECO:0007669"/>
    <property type="project" value="UniProtKB-KW"/>
</dbReference>
<evidence type="ECO:0000259" key="8">
    <source>
        <dbReference type="PROSITE" id="PS50885"/>
    </source>
</evidence>
<evidence type="ECO:0000256" key="2">
    <source>
        <dbReference type="ARBA" id="ARBA00022989"/>
    </source>
</evidence>
<evidence type="ECO:0000313" key="12">
    <source>
        <dbReference type="Proteomes" id="UP000618382"/>
    </source>
</evidence>
<feature type="transmembrane region" description="Helical" evidence="6">
    <location>
        <begin position="206"/>
        <end position="226"/>
    </location>
</feature>
<keyword evidence="3 5" id="KW-0807">Transducer</keyword>
<evidence type="ECO:0000313" key="10">
    <source>
        <dbReference type="EMBL" id="NYD86348.1"/>
    </source>
</evidence>
<dbReference type="PROSITE" id="PS50885">
    <property type="entry name" value="HAMP"/>
    <property type="match status" value="1"/>
</dbReference>
<sequence>MSLSSPPARGRTRRFRVADVSVNVKILTAVGVAAVVALVVGLLGLSGLADSSASTRAMYDTSLAAVRTAEELDGAMTKLRLAVANQALSQDQAGIDKAAADAEGFEQEIRESADFYLSLGPEDEEVALLEDFLTGLDGYVQVRDDVLFPAGAAKAYDDWIEARDTQAAPFIDAMAAATAQIVENETEDASTAVAASDAAYAGDRSTFIIVLVVGLVAAIALAWFVARGIVSSVAAVRRVCDALERNDLTATSGLDSRDELGQMGTALDAAVVNLRGVIATIEASSGSVAGASEQLSANTQQIAAGAEETAAQAGVVSAAAEQVSRSVQTVAAASEQMGASIREIAQNAGEAARVAQEGVEAAETSTTTIQRLGDSSREISNVVKLITSIAEQTNLLALNATIEAARAGEAGKGFAVVAGEVKELAQETARATDDISRRVEAIQADTDGAVEAISGISGIIASISGYQQTIASAVEEQTATTQEISRSATEAASGSGEIAQNISGVAQAAGTTTTNVSQSQQGVNELASMAAELATVVSRFRV</sequence>
<keyword evidence="1 6" id="KW-0812">Transmembrane</keyword>
<reference evidence="9 12" key="2">
    <citation type="submission" date="2021-01" db="EMBL/GenBank/DDBJ databases">
        <title>Whole genome shotgun sequence of Cellulomonas oligotrophica NBRC 109435.</title>
        <authorList>
            <person name="Komaki H."/>
            <person name="Tamura T."/>
        </authorList>
    </citation>
    <scope>NUCLEOTIDE SEQUENCE [LARGE SCALE GENOMIC DNA]</scope>
    <source>
        <strain evidence="9 12">NBRC 109435</strain>
    </source>
</reference>
<dbReference type="PANTHER" id="PTHR32089:SF112">
    <property type="entry name" value="LYSOZYME-LIKE PROTEIN-RELATED"/>
    <property type="match status" value="1"/>
</dbReference>
<dbReference type="Pfam" id="PF00015">
    <property type="entry name" value="MCPsignal"/>
    <property type="match status" value="1"/>
</dbReference>
<dbReference type="Proteomes" id="UP000618382">
    <property type="component" value="Unassembled WGS sequence"/>
</dbReference>
<dbReference type="GO" id="GO:0004888">
    <property type="term" value="F:transmembrane signaling receptor activity"/>
    <property type="evidence" value="ECO:0007669"/>
    <property type="project" value="InterPro"/>
</dbReference>
<dbReference type="RefSeq" id="WP_140457991.1">
    <property type="nucleotide sequence ID" value="NZ_BAABFI010000001.1"/>
</dbReference>
<keyword evidence="6" id="KW-0472">Membrane</keyword>
<dbReference type="PANTHER" id="PTHR32089">
    <property type="entry name" value="METHYL-ACCEPTING CHEMOTAXIS PROTEIN MCPB"/>
    <property type="match status" value="1"/>
</dbReference>
<feature type="domain" description="Methyl-accepting transducer" evidence="7">
    <location>
        <begin position="291"/>
        <end position="524"/>
    </location>
</feature>
<evidence type="ECO:0000256" key="3">
    <source>
        <dbReference type="ARBA" id="ARBA00023224"/>
    </source>
</evidence>
<dbReference type="InterPro" id="IPR004090">
    <property type="entry name" value="Chemotax_Me-accpt_rcpt"/>
</dbReference>
<gene>
    <name evidence="10" type="ORF">BKA21_001897</name>
    <name evidence="9" type="ORF">Col01nite_19200</name>
</gene>
<dbReference type="InterPro" id="IPR004089">
    <property type="entry name" value="MCPsignal_dom"/>
</dbReference>
<keyword evidence="2 6" id="KW-1133">Transmembrane helix</keyword>
<evidence type="ECO:0000256" key="4">
    <source>
        <dbReference type="ARBA" id="ARBA00029447"/>
    </source>
</evidence>
<evidence type="ECO:0000256" key="1">
    <source>
        <dbReference type="ARBA" id="ARBA00022692"/>
    </source>
</evidence>
<dbReference type="InterPro" id="IPR003660">
    <property type="entry name" value="HAMP_dom"/>
</dbReference>
<accession>A0A7Y9FFF5</accession>
<evidence type="ECO:0000313" key="9">
    <source>
        <dbReference type="EMBL" id="GIG32761.1"/>
    </source>
</evidence>
<dbReference type="PRINTS" id="PR00260">
    <property type="entry name" value="CHEMTRNSDUCR"/>
</dbReference>
<protein>
    <submittedName>
        <fullName evidence="10">Methyl-accepting chemotaxis protein</fullName>
    </submittedName>
</protein>
<dbReference type="SMART" id="SM00283">
    <property type="entry name" value="MA"/>
    <property type="match status" value="1"/>
</dbReference>
<feature type="domain" description="HAMP" evidence="8">
    <location>
        <begin position="227"/>
        <end position="279"/>
    </location>
</feature>
<dbReference type="Pfam" id="PF12729">
    <property type="entry name" value="4HB_MCP_1"/>
    <property type="match status" value="1"/>
</dbReference>
<dbReference type="Pfam" id="PF00672">
    <property type="entry name" value="HAMP"/>
    <property type="match status" value="1"/>
</dbReference>
<dbReference type="PROSITE" id="PS50111">
    <property type="entry name" value="CHEMOTAXIS_TRANSDUC_2"/>
    <property type="match status" value="1"/>
</dbReference>
<feature type="transmembrane region" description="Helical" evidence="6">
    <location>
        <begin position="26"/>
        <end position="49"/>
    </location>
</feature>
<keyword evidence="12" id="KW-1185">Reference proteome</keyword>
<dbReference type="GO" id="GO:0006935">
    <property type="term" value="P:chemotaxis"/>
    <property type="evidence" value="ECO:0007669"/>
    <property type="project" value="InterPro"/>
</dbReference>
<dbReference type="EMBL" id="JACCBK010000001">
    <property type="protein sequence ID" value="NYD86348.1"/>
    <property type="molecule type" value="Genomic_DNA"/>
</dbReference>
<reference evidence="10 11" key="1">
    <citation type="submission" date="2020-07" db="EMBL/GenBank/DDBJ databases">
        <title>Sequencing the genomes of 1000 actinobacteria strains.</title>
        <authorList>
            <person name="Klenk H.-P."/>
        </authorList>
    </citation>
    <scope>NUCLEOTIDE SEQUENCE [LARGE SCALE GENOMIC DNA]</scope>
    <source>
        <strain evidence="10 11">DSM 24482</strain>
    </source>
</reference>
<dbReference type="Gene3D" id="1.10.287.950">
    <property type="entry name" value="Methyl-accepting chemotaxis protein"/>
    <property type="match status" value="1"/>
</dbReference>
<dbReference type="Proteomes" id="UP000577956">
    <property type="component" value="Unassembled WGS sequence"/>
</dbReference>
<dbReference type="GO" id="GO:0016020">
    <property type="term" value="C:membrane"/>
    <property type="evidence" value="ECO:0007669"/>
    <property type="project" value="InterPro"/>
</dbReference>
<proteinExistence type="inferred from homology"/>
<dbReference type="SMART" id="SM00304">
    <property type="entry name" value="HAMP"/>
    <property type="match status" value="1"/>
</dbReference>
<evidence type="ECO:0000256" key="5">
    <source>
        <dbReference type="PROSITE-ProRule" id="PRU00284"/>
    </source>
</evidence>
<comment type="caution">
    <text evidence="10">The sequence shown here is derived from an EMBL/GenBank/DDBJ whole genome shotgun (WGS) entry which is preliminary data.</text>
</comment>
<comment type="similarity">
    <text evidence="4">Belongs to the methyl-accepting chemotaxis (MCP) protein family.</text>
</comment>
<evidence type="ECO:0000259" key="7">
    <source>
        <dbReference type="PROSITE" id="PS50111"/>
    </source>
</evidence>
<evidence type="ECO:0000256" key="6">
    <source>
        <dbReference type="SAM" id="Phobius"/>
    </source>
</evidence>
<dbReference type="SUPFAM" id="SSF58104">
    <property type="entry name" value="Methyl-accepting chemotaxis protein (MCP) signaling domain"/>
    <property type="match status" value="1"/>
</dbReference>
<name>A0A7Y9FFF5_9CELL</name>
<organism evidence="10 11">
    <name type="scientific">Cellulomonas oligotrophica</name>
    <dbReference type="NCBI Taxonomy" id="931536"/>
    <lineage>
        <taxon>Bacteria</taxon>
        <taxon>Bacillati</taxon>
        <taxon>Actinomycetota</taxon>
        <taxon>Actinomycetes</taxon>
        <taxon>Micrococcales</taxon>
        <taxon>Cellulomonadaceae</taxon>
        <taxon>Cellulomonas</taxon>
    </lineage>
</organism>
<dbReference type="AlphaFoldDB" id="A0A7Y9FFF5"/>
<dbReference type="InterPro" id="IPR024478">
    <property type="entry name" value="HlyB_4HB_MCP"/>
</dbReference>
<dbReference type="EMBL" id="BONN01000004">
    <property type="protein sequence ID" value="GIG32761.1"/>
    <property type="molecule type" value="Genomic_DNA"/>
</dbReference>